<feature type="transmembrane region" description="Helical" evidence="1">
    <location>
        <begin position="6"/>
        <end position="25"/>
    </location>
</feature>
<evidence type="ECO:0000313" key="2">
    <source>
        <dbReference type="EMBL" id="SVA02269.1"/>
    </source>
</evidence>
<keyword evidence="1" id="KW-0812">Transmembrane</keyword>
<dbReference type="EMBL" id="UINC01002988">
    <property type="protein sequence ID" value="SVA02269.1"/>
    <property type="molecule type" value="Genomic_DNA"/>
</dbReference>
<keyword evidence="1" id="KW-0472">Membrane</keyword>
<keyword evidence="1" id="KW-1133">Transmembrane helix</keyword>
<organism evidence="2">
    <name type="scientific">marine metagenome</name>
    <dbReference type="NCBI Taxonomy" id="408172"/>
    <lineage>
        <taxon>unclassified sequences</taxon>
        <taxon>metagenomes</taxon>
        <taxon>ecological metagenomes</taxon>
    </lineage>
</organism>
<accession>A0A381SFJ9</accession>
<sequence length="158" mass="17627">MFGYLKMAMVVVMITGLAGAGMYVMKLRSDNAILKANQIKLEEAVSSQKELIAKQQEDFKEILKANNKMNELVSALKKDLDDLDKRFNKKGRDFGKLAIEKTETIQRIINGASDKAIRCVEIAGGSPLTEKEINATKKSEINRECPSIANPNYVPYNN</sequence>
<protein>
    <submittedName>
        <fullName evidence="2">Uncharacterized protein</fullName>
    </submittedName>
</protein>
<name>A0A381SFJ9_9ZZZZ</name>
<evidence type="ECO:0000256" key="1">
    <source>
        <dbReference type="SAM" id="Phobius"/>
    </source>
</evidence>
<proteinExistence type="predicted"/>
<gene>
    <name evidence="2" type="ORF">METZ01_LOCUS55123</name>
</gene>
<dbReference type="AlphaFoldDB" id="A0A381SFJ9"/>
<reference evidence="2" key="1">
    <citation type="submission" date="2018-05" db="EMBL/GenBank/DDBJ databases">
        <authorList>
            <person name="Lanie J.A."/>
            <person name="Ng W.-L."/>
            <person name="Kazmierczak K.M."/>
            <person name="Andrzejewski T.M."/>
            <person name="Davidsen T.M."/>
            <person name="Wayne K.J."/>
            <person name="Tettelin H."/>
            <person name="Glass J.I."/>
            <person name="Rusch D."/>
            <person name="Podicherti R."/>
            <person name="Tsui H.-C.T."/>
            <person name="Winkler M.E."/>
        </authorList>
    </citation>
    <scope>NUCLEOTIDE SEQUENCE</scope>
</reference>